<evidence type="ECO:0000259" key="8">
    <source>
        <dbReference type="Pfam" id="PF02163"/>
    </source>
</evidence>
<gene>
    <name evidence="9" type="ORF">M1B34_32085</name>
</gene>
<evidence type="ECO:0000256" key="7">
    <source>
        <dbReference type="SAM" id="Phobius"/>
    </source>
</evidence>
<dbReference type="GO" id="GO:0006508">
    <property type="term" value="P:proteolysis"/>
    <property type="evidence" value="ECO:0007669"/>
    <property type="project" value="InterPro"/>
</dbReference>
<comment type="subcellular location">
    <subcellularLocation>
        <location evidence="2">Membrane</location>
        <topology evidence="2">Multi-pass membrane protein</topology>
    </subcellularLocation>
</comment>
<dbReference type="EMBL" id="JALQCW010000111">
    <property type="protein sequence ID" value="MCK9802173.1"/>
    <property type="molecule type" value="Genomic_DNA"/>
</dbReference>
<feature type="transmembrane region" description="Helical" evidence="7">
    <location>
        <begin position="155"/>
        <end position="176"/>
    </location>
</feature>
<sequence>MDGNTGFKALNKLMAIIQSLVLLSGWIIAAAVLGLTIRSELQPFLAMFLASMLGIMGLVVHEGGHYLGARYCGMPVLLARVAAVELQVLRRGWRLRWSPQLKRNRFGGYVIAASNPQRPLRRQWMVMVVLGPLLNLLVGSLALGLGLYWSGLQSVAGGVALAFAAINLVMAVGNLIPVWRVSPSDGLLLFSWYLHRDDQRQDMAQARLLALTVAGVPSGQLPAADLERLAQGAMTETLVAFGYRLNARQDQGDWPAVLEMEQELDALLQARAAELAGMSSLIELLRGELAFSRAYVQRDVTPLKTTWMSDDVDWYAPWLRPRCLALRAILEGDWQQGEQHLQRALRAADNCVVLSQGQSEALLAAHLRSLSAAQHPGA</sequence>
<evidence type="ECO:0000256" key="3">
    <source>
        <dbReference type="ARBA" id="ARBA00007931"/>
    </source>
</evidence>
<evidence type="ECO:0000256" key="5">
    <source>
        <dbReference type="ARBA" id="ARBA00022989"/>
    </source>
</evidence>
<keyword evidence="4 7" id="KW-0812">Transmembrane</keyword>
<reference evidence="9 10" key="1">
    <citation type="journal article" date="2022" name="Int. J. Syst. Evol. Microbiol.">
        <title>Pseudomonas aegrilactucae sp. nov. and Pseudomonas morbosilactucae sp. nov., pathogens causing bacterial rot of lettuce in Japan.</title>
        <authorList>
            <person name="Sawada H."/>
            <person name="Fujikawa T."/>
            <person name="Satou M."/>
        </authorList>
    </citation>
    <scope>NUCLEOTIDE SEQUENCE [LARGE SCALE GENOMIC DNA]</scope>
    <source>
        <strain evidence="9 10">MAFF 302030</strain>
    </source>
</reference>
<dbReference type="CDD" id="cd05709">
    <property type="entry name" value="S2P-M50"/>
    <property type="match status" value="1"/>
</dbReference>
<dbReference type="Pfam" id="PF02163">
    <property type="entry name" value="Peptidase_M50"/>
    <property type="match status" value="1"/>
</dbReference>
<feature type="domain" description="Peptidase M50" evidence="8">
    <location>
        <begin position="57"/>
        <end position="151"/>
    </location>
</feature>
<evidence type="ECO:0000256" key="4">
    <source>
        <dbReference type="ARBA" id="ARBA00022692"/>
    </source>
</evidence>
<reference evidence="9 10" key="2">
    <citation type="journal article" date="2023" name="Plant Pathol.">
        <title>Dismantling and reorganizing Pseudomonas marginalis sensu#lato.</title>
        <authorList>
            <person name="Sawada H."/>
            <person name="Fujikawa T."/>
            <person name="Satou M."/>
        </authorList>
    </citation>
    <scope>NUCLEOTIDE SEQUENCE [LARGE SCALE GENOMIC DNA]</scope>
    <source>
        <strain evidence="9 10">MAFF 302030</strain>
    </source>
</reference>
<dbReference type="Proteomes" id="UP001155059">
    <property type="component" value="Unassembled WGS sequence"/>
</dbReference>
<comment type="cofactor">
    <cofactor evidence="1">
        <name>Zn(2+)</name>
        <dbReference type="ChEBI" id="CHEBI:29105"/>
    </cofactor>
</comment>
<feature type="transmembrane region" description="Helical" evidence="7">
    <location>
        <begin position="44"/>
        <end position="61"/>
    </location>
</feature>
<evidence type="ECO:0000256" key="1">
    <source>
        <dbReference type="ARBA" id="ARBA00001947"/>
    </source>
</evidence>
<evidence type="ECO:0000256" key="2">
    <source>
        <dbReference type="ARBA" id="ARBA00004141"/>
    </source>
</evidence>
<feature type="transmembrane region" description="Helical" evidence="7">
    <location>
        <begin position="15"/>
        <end position="37"/>
    </location>
</feature>
<organism evidence="9 10">
    <name type="scientific">Pseudomonas morbosilactucae</name>
    <dbReference type="NCBI Taxonomy" id="2938197"/>
    <lineage>
        <taxon>Bacteria</taxon>
        <taxon>Pseudomonadati</taxon>
        <taxon>Pseudomonadota</taxon>
        <taxon>Gammaproteobacteria</taxon>
        <taxon>Pseudomonadales</taxon>
        <taxon>Pseudomonadaceae</taxon>
        <taxon>Pseudomonas</taxon>
    </lineage>
</organism>
<protein>
    <submittedName>
        <fullName evidence="9">M50 family metallopeptidase</fullName>
    </submittedName>
</protein>
<evidence type="ECO:0000256" key="6">
    <source>
        <dbReference type="ARBA" id="ARBA00023136"/>
    </source>
</evidence>
<dbReference type="AlphaFoldDB" id="A0A9X1Z1E6"/>
<comment type="similarity">
    <text evidence="3">Belongs to the peptidase M50B family.</text>
</comment>
<dbReference type="InterPro" id="IPR008915">
    <property type="entry name" value="Peptidase_M50"/>
</dbReference>
<keyword evidence="6 7" id="KW-0472">Membrane</keyword>
<accession>A0A9X1Z1E6</accession>
<keyword evidence="5 7" id="KW-1133">Transmembrane helix</keyword>
<proteinExistence type="inferred from homology"/>
<dbReference type="GO" id="GO:0016020">
    <property type="term" value="C:membrane"/>
    <property type="evidence" value="ECO:0007669"/>
    <property type="project" value="UniProtKB-SubCell"/>
</dbReference>
<comment type="caution">
    <text evidence="9">The sequence shown here is derived from an EMBL/GenBank/DDBJ whole genome shotgun (WGS) entry which is preliminary data.</text>
</comment>
<feature type="transmembrane region" description="Helical" evidence="7">
    <location>
        <begin position="124"/>
        <end position="149"/>
    </location>
</feature>
<evidence type="ECO:0000313" key="9">
    <source>
        <dbReference type="EMBL" id="MCK9802173.1"/>
    </source>
</evidence>
<dbReference type="RefSeq" id="WP_123331411.1">
    <property type="nucleotide sequence ID" value="NZ_JALQCW010000111.1"/>
</dbReference>
<name>A0A9X1Z1E6_9PSED</name>
<evidence type="ECO:0000313" key="10">
    <source>
        <dbReference type="Proteomes" id="UP001155059"/>
    </source>
</evidence>